<evidence type="ECO:0000313" key="2">
    <source>
        <dbReference type="EMBL" id="KAK4003776.1"/>
    </source>
</evidence>
<keyword evidence="1" id="KW-1133">Transmembrane helix</keyword>
<evidence type="ECO:0000256" key="1">
    <source>
        <dbReference type="SAM" id="Phobius"/>
    </source>
</evidence>
<keyword evidence="3" id="KW-1185">Reference proteome</keyword>
<keyword evidence="1" id="KW-0472">Membrane</keyword>
<sequence>MYRGHRINRNPSSHRQNGAFSIALTCNAIDLSRAIDGWLSSIVLELFSHLFLGIEMVMWGNLAGQFRLDLSDAVQLALCLLVDLPLRHAIRRTPHTMAVLDWHYMAEKCSAYLPAFPPCLMIATFLACRGIPHVTSCNFSKAIKTALAMTLTGVAYITFIVFH</sequence>
<protein>
    <submittedName>
        <fullName evidence="2">Uncharacterized protein</fullName>
    </submittedName>
</protein>
<reference evidence="2 3" key="1">
    <citation type="journal article" date="2023" name="Nucleic Acids Res.">
        <title>The hologenome of Daphnia magna reveals possible DNA methylation and microbiome-mediated evolution of the host genome.</title>
        <authorList>
            <person name="Chaturvedi A."/>
            <person name="Li X."/>
            <person name="Dhandapani V."/>
            <person name="Marshall H."/>
            <person name="Kissane S."/>
            <person name="Cuenca-Cambronero M."/>
            <person name="Asole G."/>
            <person name="Calvet F."/>
            <person name="Ruiz-Romero M."/>
            <person name="Marangio P."/>
            <person name="Guigo R."/>
            <person name="Rago D."/>
            <person name="Mirbahai L."/>
            <person name="Eastwood N."/>
            <person name="Colbourne J.K."/>
            <person name="Zhou J."/>
            <person name="Mallon E."/>
            <person name="Orsini L."/>
        </authorList>
    </citation>
    <scope>NUCLEOTIDE SEQUENCE [LARGE SCALE GENOMIC DNA]</scope>
    <source>
        <strain evidence="2">LRV0_1</strain>
    </source>
</reference>
<accession>A0ABQ9YT85</accession>
<proteinExistence type="predicted"/>
<feature type="transmembrane region" description="Helical" evidence="1">
    <location>
        <begin position="143"/>
        <end position="162"/>
    </location>
</feature>
<feature type="transmembrane region" description="Helical" evidence="1">
    <location>
        <begin position="42"/>
        <end position="62"/>
    </location>
</feature>
<dbReference type="EMBL" id="JAOYFB010000001">
    <property type="protein sequence ID" value="KAK4003776.1"/>
    <property type="molecule type" value="Genomic_DNA"/>
</dbReference>
<dbReference type="Proteomes" id="UP001234178">
    <property type="component" value="Unassembled WGS sequence"/>
</dbReference>
<organism evidence="2 3">
    <name type="scientific">Daphnia magna</name>
    <dbReference type="NCBI Taxonomy" id="35525"/>
    <lineage>
        <taxon>Eukaryota</taxon>
        <taxon>Metazoa</taxon>
        <taxon>Ecdysozoa</taxon>
        <taxon>Arthropoda</taxon>
        <taxon>Crustacea</taxon>
        <taxon>Branchiopoda</taxon>
        <taxon>Diplostraca</taxon>
        <taxon>Cladocera</taxon>
        <taxon>Anomopoda</taxon>
        <taxon>Daphniidae</taxon>
        <taxon>Daphnia</taxon>
    </lineage>
</organism>
<keyword evidence="1" id="KW-0812">Transmembrane</keyword>
<evidence type="ECO:0000313" key="3">
    <source>
        <dbReference type="Proteomes" id="UP001234178"/>
    </source>
</evidence>
<comment type="caution">
    <text evidence="2">The sequence shown here is derived from an EMBL/GenBank/DDBJ whole genome shotgun (WGS) entry which is preliminary data.</text>
</comment>
<feature type="transmembrane region" description="Helical" evidence="1">
    <location>
        <begin position="111"/>
        <end position="131"/>
    </location>
</feature>
<name>A0ABQ9YT85_9CRUS</name>
<gene>
    <name evidence="2" type="ORF">OUZ56_005528</name>
</gene>